<dbReference type="STRING" id="153721.MYP_4885"/>
<proteinExistence type="inferred from homology"/>
<dbReference type="InterPro" id="IPR052932">
    <property type="entry name" value="OprB_Porin"/>
</dbReference>
<accession>A0A098LKZ6</accession>
<reference evidence="3 4" key="1">
    <citation type="submission" date="2014-09" db="EMBL/GenBank/DDBJ databases">
        <title>Sporocytophaga myxococcoides PG-01 genome sequencing.</title>
        <authorList>
            <person name="Liu L."/>
            <person name="Gao P.J."/>
            <person name="Chen G.J."/>
            <person name="Wang L.S."/>
        </authorList>
    </citation>
    <scope>NUCLEOTIDE SEQUENCE [LARGE SCALE GENOMIC DNA]</scope>
    <source>
        <strain evidence="3 4">PG-01</strain>
    </source>
</reference>
<feature type="chain" id="PRO_5007227539" evidence="2">
    <location>
        <begin position="20"/>
        <end position="384"/>
    </location>
</feature>
<dbReference type="PANTHER" id="PTHR37944:SF1">
    <property type="entry name" value="PORIN B"/>
    <property type="match status" value="1"/>
</dbReference>
<dbReference type="Proteomes" id="UP000030185">
    <property type="component" value="Unassembled WGS sequence"/>
</dbReference>
<protein>
    <submittedName>
        <fullName evidence="3">Carbohydrate-selective porin</fullName>
    </submittedName>
</protein>
<feature type="signal peptide" evidence="2">
    <location>
        <begin position="1"/>
        <end position="19"/>
    </location>
</feature>
<dbReference type="GO" id="GO:0008643">
    <property type="term" value="P:carbohydrate transport"/>
    <property type="evidence" value="ECO:0007669"/>
    <property type="project" value="InterPro"/>
</dbReference>
<dbReference type="InterPro" id="IPR007049">
    <property type="entry name" value="Carb-sel_porin_OprB"/>
</dbReference>
<name>A0A098LKZ6_9BACT</name>
<dbReference type="eggNOG" id="COG3659">
    <property type="taxonomic scope" value="Bacteria"/>
</dbReference>
<evidence type="ECO:0000313" key="4">
    <source>
        <dbReference type="Proteomes" id="UP000030185"/>
    </source>
</evidence>
<evidence type="ECO:0000256" key="1">
    <source>
        <dbReference type="ARBA" id="ARBA00008769"/>
    </source>
</evidence>
<dbReference type="OrthoDB" id="545475at2"/>
<evidence type="ECO:0000256" key="2">
    <source>
        <dbReference type="RuleBase" id="RU363072"/>
    </source>
</evidence>
<comment type="caution">
    <text evidence="3">The sequence shown here is derived from an EMBL/GenBank/DDBJ whole genome shotgun (WGS) entry which is preliminary data.</text>
</comment>
<dbReference type="GO" id="GO:0015288">
    <property type="term" value="F:porin activity"/>
    <property type="evidence" value="ECO:0007669"/>
    <property type="project" value="InterPro"/>
</dbReference>
<gene>
    <name evidence="3" type="ORF">MYP_4885</name>
</gene>
<dbReference type="InterPro" id="IPR038673">
    <property type="entry name" value="OprB_sf"/>
</dbReference>
<dbReference type="AlphaFoldDB" id="A0A098LKZ6"/>
<dbReference type="EMBL" id="BBLT01000015">
    <property type="protein sequence ID" value="GAL87655.1"/>
    <property type="molecule type" value="Genomic_DNA"/>
</dbReference>
<organism evidence="3 4">
    <name type="scientific">Sporocytophaga myxococcoides</name>
    <dbReference type="NCBI Taxonomy" id="153721"/>
    <lineage>
        <taxon>Bacteria</taxon>
        <taxon>Pseudomonadati</taxon>
        <taxon>Bacteroidota</taxon>
        <taxon>Cytophagia</taxon>
        <taxon>Cytophagales</taxon>
        <taxon>Cytophagaceae</taxon>
        <taxon>Sporocytophaga</taxon>
    </lineage>
</organism>
<dbReference type="GO" id="GO:0016020">
    <property type="term" value="C:membrane"/>
    <property type="evidence" value="ECO:0007669"/>
    <property type="project" value="InterPro"/>
</dbReference>
<keyword evidence="2" id="KW-0732">Signal</keyword>
<dbReference type="Pfam" id="PF04966">
    <property type="entry name" value="OprB"/>
    <property type="match status" value="1"/>
</dbReference>
<keyword evidence="4" id="KW-1185">Reference proteome</keyword>
<dbReference type="Gene3D" id="2.40.160.180">
    <property type="entry name" value="Carbohydrate-selective porin OprB"/>
    <property type="match status" value="1"/>
</dbReference>
<sequence>MKKCLIILSFAMACLKGNAQNSSPFTFRTEITGDLISNMQGGRKSGHSYVGKIDLSLGLSTEKAGWFKGGKLFLHAFNAHGGNPSARYVGDIQPVSRIEATNRISLFEFWYSQDIGKFSILFGQFDMNSTFAVNATAGNFLNTSFGMYPSIALNVPLSIYPYATPSLYAKWKQSEKLAFQAAVFDGSPLKFQDNPNNLKWQIDGNKRLFSTFEIQMKEIKDSVVKGNYKIGGYYHNGDFRGLSDSSNSVDGSYGIYVTMDRLIFAENSKDNQGVTAFLQSGSSPGKINLVDFYLSTGLIYTGILPSRSNDILGLGFVYSSINNHLHKTYPISYTQSRCLIELNYKAKFGNNFIVQPDFQYIINPGANPAFKNSLVGILRVSLVY</sequence>
<dbReference type="PANTHER" id="PTHR37944">
    <property type="entry name" value="PORIN B"/>
    <property type="match status" value="1"/>
</dbReference>
<evidence type="ECO:0000313" key="3">
    <source>
        <dbReference type="EMBL" id="GAL87655.1"/>
    </source>
</evidence>
<comment type="similarity">
    <text evidence="1 2">Belongs to the OprB family.</text>
</comment>